<comment type="function">
    <text evidence="2">Antitoxin component of a type II toxin-antitoxin (TA) system.</text>
</comment>
<dbReference type="SUPFAM" id="SSF143120">
    <property type="entry name" value="YefM-like"/>
    <property type="match status" value="1"/>
</dbReference>
<organism evidence="4 5">
    <name type="scientific">Iningainema tapete BLCC-T55</name>
    <dbReference type="NCBI Taxonomy" id="2748662"/>
    <lineage>
        <taxon>Bacteria</taxon>
        <taxon>Bacillati</taxon>
        <taxon>Cyanobacteriota</taxon>
        <taxon>Cyanophyceae</taxon>
        <taxon>Nostocales</taxon>
        <taxon>Scytonemataceae</taxon>
        <taxon>Iningainema tapete</taxon>
    </lineage>
</organism>
<evidence type="ECO:0000256" key="1">
    <source>
        <dbReference type="ARBA" id="ARBA00009981"/>
    </source>
</evidence>
<dbReference type="EMBL" id="JACXAE010000134">
    <property type="protein sequence ID" value="MBD2778809.1"/>
    <property type="molecule type" value="Genomic_DNA"/>
</dbReference>
<dbReference type="InterPro" id="IPR006442">
    <property type="entry name" value="Antitoxin_Phd/YefM"/>
</dbReference>
<dbReference type="InterPro" id="IPR051405">
    <property type="entry name" value="phD/YefM_antitoxin"/>
</dbReference>
<dbReference type="AlphaFoldDB" id="A0A8J6XLX2"/>
<comment type="similarity">
    <text evidence="1 2">Belongs to the phD/YefM antitoxin family.</text>
</comment>
<dbReference type="Pfam" id="PF02604">
    <property type="entry name" value="PhdYeFM_antitox"/>
    <property type="match status" value="1"/>
</dbReference>
<reference evidence="4" key="1">
    <citation type="submission" date="2020-09" db="EMBL/GenBank/DDBJ databases">
        <title>Iningainema tapete sp. nov. (Scytonemataceae, Cyanobacteria) from greenhouses in central Florida (USA) produces two types of nodularin with biosynthetic potential for microcystin-LR and anabaenopeptins.</title>
        <authorList>
            <person name="Berthold D.E."/>
            <person name="Lefler F.W."/>
            <person name="Huang I.-S."/>
            <person name="Abdulla H."/>
            <person name="Zimba P.V."/>
            <person name="Laughinghouse H.D. IV."/>
        </authorList>
    </citation>
    <scope>NUCLEOTIDE SEQUENCE</scope>
    <source>
        <strain evidence="4">BLCCT55</strain>
    </source>
</reference>
<evidence type="ECO:0000313" key="5">
    <source>
        <dbReference type="Proteomes" id="UP000629098"/>
    </source>
</evidence>
<sequence>MINLENIHSLTDFRRNASNYVEQINETKAPVVLTVNGEAAVVVQDARAFQEMLNRLQQLEDELNYLKLETLRQEIQKGVEQAERGELLDGEEIMARLHSRLQEL</sequence>
<evidence type="ECO:0000256" key="2">
    <source>
        <dbReference type="RuleBase" id="RU362080"/>
    </source>
</evidence>
<evidence type="ECO:0000313" key="4">
    <source>
        <dbReference type="EMBL" id="MBD2778809.1"/>
    </source>
</evidence>
<accession>A0A8J6XLX2</accession>
<gene>
    <name evidence="4" type="ORF">ICL16_43890</name>
</gene>
<dbReference type="RefSeq" id="WP_190838921.1">
    <property type="nucleotide sequence ID" value="NZ_CAWPPI010000134.1"/>
</dbReference>
<proteinExistence type="inferred from homology"/>
<name>A0A8J6XLX2_9CYAN</name>
<protein>
    <recommendedName>
        <fullName evidence="2">Antitoxin</fullName>
    </recommendedName>
</protein>
<feature type="coiled-coil region" evidence="3">
    <location>
        <begin position="42"/>
        <end position="76"/>
    </location>
</feature>
<keyword evidence="3" id="KW-0175">Coiled coil</keyword>
<dbReference type="InterPro" id="IPR036165">
    <property type="entry name" value="YefM-like_sf"/>
</dbReference>
<dbReference type="Gene3D" id="3.40.1620.10">
    <property type="entry name" value="YefM-like domain"/>
    <property type="match status" value="1"/>
</dbReference>
<dbReference type="NCBIfam" id="TIGR01552">
    <property type="entry name" value="phd_fam"/>
    <property type="match status" value="1"/>
</dbReference>
<dbReference type="Proteomes" id="UP000629098">
    <property type="component" value="Unassembled WGS sequence"/>
</dbReference>
<dbReference type="PANTHER" id="PTHR33713:SF11">
    <property type="entry name" value="PREVENT-HOST-DEATH FAMILY PROTEIN"/>
    <property type="match status" value="1"/>
</dbReference>
<comment type="caution">
    <text evidence="4">The sequence shown here is derived from an EMBL/GenBank/DDBJ whole genome shotgun (WGS) entry which is preliminary data.</text>
</comment>
<dbReference type="PANTHER" id="PTHR33713">
    <property type="entry name" value="ANTITOXIN YAFN-RELATED"/>
    <property type="match status" value="1"/>
</dbReference>
<keyword evidence="5" id="KW-1185">Reference proteome</keyword>
<evidence type="ECO:0000256" key="3">
    <source>
        <dbReference type="SAM" id="Coils"/>
    </source>
</evidence>